<dbReference type="GO" id="GO:0009409">
    <property type="term" value="P:response to cold"/>
    <property type="evidence" value="ECO:0007669"/>
    <property type="project" value="UniProtKB-ARBA"/>
</dbReference>
<sequence length="136" mass="14898">MLQPCNGPCLFVIQARSGPVSGSSYQQLSLKLLFFSKLSYSLLLQSSTIVETAITIVVNNIRSTTTRLEIASSTLNDLVIHPPASEILVPLTASLYVPATLQDSTYVLIDVGTGYLIEKTMDEGKDYCERKINLLK</sequence>
<keyword evidence="3" id="KW-1185">Reference proteome</keyword>
<dbReference type="GO" id="GO:1990114">
    <property type="term" value="P:RNA polymerase II core complex assembly"/>
    <property type="evidence" value="ECO:0007669"/>
    <property type="project" value="TreeGrafter"/>
</dbReference>
<dbReference type="GO" id="GO:1990113">
    <property type="term" value="P:RNA polymerase I assembly"/>
    <property type="evidence" value="ECO:0007669"/>
    <property type="project" value="TreeGrafter"/>
</dbReference>
<dbReference type="PANTHER" id="PTHR12674">
    <property type="entry name" value="PREFOLDIN SUBUNIT 5"/>
    <property type="match status" value="1"/>
</dbReference>
<dbReference type="InterPro" id="IPR004127">
    <property type="entry name" value="Prefoldin_subunit_alpha"/>
</dbReference>
<dbReference type="InterPro" id="IPR011599">
    <property type="entry name" value="PFD_alpha_archaea"/>
</dbReference>
<dbReference type="Gene3D" id="1.10.287.370">
    <property type="match status" value="1"/>
</dbReference>
<dbReference type="CDD" id="cd23157">
    <property type="entry name" value="Prefoldin_5"/>
    <property type="match status" value="1"/>
</dbReference>
<accession>A0A4D6M5K0</accession>
<dbReference type="Pfam" id="PF02996">
    <property type="entry name" value="Prefoldin"/>
    <property type="match status" value="1"/>
</dbReference>
<dbReference type="GO" id="GO:0006457">
    <property type="term" value="P:protein folding"/>
    <property type="evidence" value="ECO:0007669"/>
    <property type="project" value="InterPro"/>
</dbReference>
<organism evidence="2 3">
    <name type="scientific">Vigna unguiculata</name>
    <name type="common">Cowpea</name>
    <dbReference type="NCBI Taxonomy" id="3917"/>
    <lineage>
        <taxon>Eukaryota</taxon>
        <taxon>Viridiplantae</taxon>
        <taxon>Streptophyta</taxon>
        <taxon>Embryophyta</taxon>
        <taxon>Tracheophyta</taxon>
        <taxon>Spermatophyta</taxon>
        <taxon>Magnoliopsida</taxon>
        <taxon>eudicotyledons</taxon>
        <taxon>Gunneridae</taxon>
        <taxon>Pentapetalae</taxon>
        <taxon>rosids</taxon>
        <taxon>fabids</taxon>
        <taxon>Fabales</taxon>
        <taxon>Fabaceae</taxon>
        <taxon>Papilionoideae</taxon>
        <taxon>50 kb inversion clade</taxon>
        <taxon>NPAAA clade</taxon>
        <taxon>indigoferoid/millettioid clade</taxon>
        <taxon>Phaseoleae</taxon>
        <taxon>Vigna</taxon>
    </lineage>
</organism>
<comment type="similarity">
    <text evidence="1">Belongs to the prefoldin subunit alpha family.</text>
</comment>
<dbReference type="GO" id="GO:0051082">
    <property type="term" value="F:unfolded protein binding"/>
    <property type="evidence" value="ECO:0007669"/>
    <property type="project" value="InterPro"/>
</dbReference>
<reference evidence="2 3" key="1">
    <citation type="submission" date="2019-04" db="EMBL/GenBank/DDBJ databases">
        <title>An improved genome assembly and genetic linkage map for asparagus bean, Vigna unguiculata ssp. sesquipedialis.</title>
        <authorList>
            <person name="Xia Q."/>
            <person name="Zhang R."/>
            <person name="Dong Y."/>
        </authorList>
    </citation>
    <scope>NUCLEOTIDE SEQUENCE [LARGE SCALE GENOMIC DNA]</scope>
    <source>
        <tissue evidence="2">Leaf</tissue>
    </source>
</reference>
<dbReference type="AlphaFoldDB" id="A0A4D6M5K0"/>
<dbReference type="InterPro" id="IPR009053">
    <property type="entry name" value="Prefoldin"/>
</dbReference>
<protein>
    <submittedName>
        <fullName evidence="2">Prefoldin alpha subunit</fullName>
    </submittedName>
</protein>
<dbReference type="SUPFAM" id="SSF46579">
    <property type="entry name" value="Prefoldin"/>
    <property type="match status" value="1"/>
</dbReference>
<evidence type="ECO:0000313" key="3">
    <source>
        <dbReference type="Proteomes" id="UP000501690"/>
    </source>
</evidence>
<dbReference type="NCBIfam" id="TIGR00293">
    <property type="entry name" value="prefoldin subunit alpha"/>
    <property type="match status" value="1"/>
</dbReference>
<dbReference type="GO" id="GO:1990115">
    <property type="term" value="P:RNA polymerase III assembly"/>
    <property type="evidence" value="ECO:0007669"/>
    <property type="project" value="TreeGrafter"/>
</dbReference>
<name>A0A4D6M5K0_VIGUN</name>
<dbReference type="GO" id="GO:0016272">
    <property type="term" value="C:prefoldin complex"/>
    <property type="evidence" value="ECO:0007669"/>
    <property type="project" value="InterPro"/>
</dbReference>
<dbReference type="EMBL" id="CP039350">
    <property type="protein sequence ID" value="QCD96572.1"/>
    <property type="molecule type" value="Genomic_DNA"/>
</dbReference>
<proteinExistence type="inferred from homology"/>
<dbReference type="PANTHER" id="PTHR12674:SF2">
    <property type="entry name" value="PREFOLDIN SUBUNIT 5"/>
    <property type="match status" value="1"/>
</dbReference>
<dbReference type="GO" id="GO:0005737">
    <property type="term" value="C:cytoplasm"/>
    <property type="evidence" value="ECO:0007669"/>
    <property type="project" value="TreeGrafter"/>
</dbReference>
<evidence type="ECO:0000256" key="1">
    <source>
        <dbReference type="ARBA" id="ARBA00010048"/>
    </source>
</evidence>
<gene>
    <name evidence="2" type="ORF">DEO72_LG6g1278</name>
</gene>
<dbReference type="Proteomes" id="UP000501690">
    <property type="component" value="Linkage Group LG6"/>
</dbReference>
<evidence type="ECO:0000313" key="2">
    <source>
        <dbReference type="EMBL" id="QCD96572.1"/>
    </source>
</evidence>